<dbReference type="Proteomes" id="UP001152523">
    <property type="component" value="Unassembled WGS sequence"/>
</dbReference>
<feature type="compositionally biased region" description="Low complexity" evidence="1">
    <location>
        <begin position="743"/>
        <end position="767"/>
    </location>
</feature>
<dbReference type="SUPFAM" id="SSF46942">
    <property type="entry name" value="Elongation factor TFIIS domain 2"/>
    <property type="match status" value="1"/>
</dbReference>
<evidence type="ECO:0000313" key="4">
    <source>
        <dbReference type="Proteomes" id="UP001152523"/>
    </source>
</evidence>
<name>A0AAV0D5E6_9ASTE</name>
<feature type="compositionally biased region" description="Basic and acidic residues" evidence="1">
    <location>
        <begin position="174"/>
        <end position="187"/>
    </location>
</feature>
<dbReference type="GO" id="GO:0005634">
    <property type="term" value="C:nucleus"/>
    <property type="evidence" value="ECO:0007669"/>
    <property type="project" value="TreeGrafter"/>
</dbReference>
<feature type="compositionally biased region" description="Polar residues" evidence="1">
    <location>
        <begin position="722"/>
        <end position="734"/>
    </location>
</feature>
<dbReference type="PANTHER" id="PTHR11477:SF20">
    <property type="entry name" value="SPOC DOMAIN _ TRANSCRIPTION ELONGATION FACTOR S-II PROTEIN"/>
    <property type="match status" value="1"/>
</dbReference>
<feature type="compositionally biased region" description="Polar residues" evidence="1">
    <location>
        <begin position="802"/>
        <end position="813"/>
    </location>
</feature>
<feature type="region of interest" description="Disordered" evidence="1">
    <location>
        <begin position="87"/>
        <end position="187"/>
    </location>
</feature>
<feature type="domain" description="TFIIS central" evidence="2">
    <location>
        <begin position="184"/>
        <end position="378"/>
    </location>
</feature>
<feature type="region of interest" description="Disordered" evidence="1">
    <location>
        <begin position="53"/>
        <end position="72"/>
    </location>
</feature>
<feature type="compositionally biased region" description="Low complexity" evidence="1">
    <location>
        <begin position="106"/>
        <end position="118"/>
    </location>
</feature>
<proteinExistence type="predicted"/>
<feature type="region of interest" description="Disordered" evidence="1">
    <location>
        <begin position="475"/>
        <end position="509"/>
    </location>
</feature>
<reference evidence="3" key="1">
    <citation type="submission" date="2022-07" db="EMBL/GenBank/DDBJ databases">
        <authorList>
            <person name="Macas J."/>
            <person name="Novak P."/>
            <person name="Neumann P."/>
        </authorList>
    </citation>
    <scope>NUCLEOTIDE SEQUENCE</scope>
</reference>
<dbReference type="InterPro" id="IPR012921">
    <property type="entry name" value="SPOC_C"/>
</dbReference>
<evidence type="ECO:0000256" key="1">
    <source>
        <dbReference type="SAM" id="MobiDB-lite"/>
    </source>
</evidence>
<evidence type="ECO:0000259" key="2">
    <source>
        <dbReference type="PROSITE" id="PS51321"/>
    </source>
</evidence>
<feature type="compositionally biased region" description="Polar residues" evidence="1">
    <location>
        <begin position="920"/>
        <end position="931"/>
    </location>
</feature>
<dbReference type="CDD" id="cd21538">
    <property type="entry name" value="SPOC_TFIIS"/>
    <property type="match status" value="1"/>
</dbReference>
<dbReference type="GO" id="GO:0006351">
    <property type="term" value="P:DNA-templated transcription"/>
    <property type="evidence" value="ECO:0007669"/>
    <property type="project" value="InterPro"/>
</dbReference>
<sequence>MSSNLMSEMQMVGNMPNNTMHDFPGSSGPVNPAECVDSLVSVNQLGQTEYKTGVVQSSSSIISSVPQQSLSSDRVFRGVSTNVGVEQKLSVPSKRKADGEPQLHVSSPRQLSSSSTRRAGGPQRPNLQPKASPTSTQTLPPPNRKAMRNEPLSSKAGLQRQGPKGRAVQADTVAKNHTDSSEAVRSKMRESLAGALALVCQRKNESTSNEAKDESESKQGKQQPSEEVNTAGFPELAVEDIPFSDSFFVKDDLLQGNGLTWVMDLDMGEEVKETNELPLVQNDVSCPEDLASEIESELFKLFRGVNKKYKEKGRSLLFNLKDPNNPELRERVMSGEILPERLCSMTAEELASKELSEWRTAKAEELAQMVVLPDSDGDMRRLVKKTHKGEYQVVFQSDYEDVNIAAEISAGATTPITTQFQQNPKSSEKKQDLSHSLVIQTDEADLMQGMMVDEFKEADFLSPIVTLDEFMESLDSEPPFENLPVDATSGTPPSVESTLEGSSNNTSFEGKTGEVIRKKVGLVGKLVGPEADVKSISHLNAKKESPCGNASAVQSVWEGELQLSISISVAVMCYFRSGETTSTKEWTNSLEVKGRVRLDAFEKFLLQLPMSRSRAVMVVQFVLKDKSSEDGRKSLSEVVDSYVSDDRLGFAEPAPGVELYLCPPQGRVLDILTKHVSKEESSRLQESSDNGLVGVVVWRKHHHHHHQITSTISTEDHKQHVFQKQQPSIMSPTSRRPHEKEAVNVNNVNLLPEVSLKPTTSTTPLLPQGGDDDDDDDDDIPPGFGPPKGSSRDDDDLPEFNFSGNIKNLSPLTRQPHPQPPTHAHLPLPDQMRQLVQKYGQTDNNNRVVPGGFGIEPWNDDDDDIPEWQPGPRLPPNSQPPGPTQGIGVGFHQRPSLGHPRMQNPQHVTNLSPRWHPQAHSGTLRNQQQAGQYFGSPVVQPGQPPGGDYRRDSGSNRRF</sequence>
<keyword evidence="4" id="KW-1185">Reference proteome</keyword>
<evidence type="ECO:0000313" key="3">
    <source>
        <dbReference type="EMBL" id="CAH9093174.1"/>
    </source>
</evidence>
<gene>
    <name evidence="3" type="ORF">CEPIT_LOCUS12400</name>
</gene>
<dbReference type="InterPro" id="IPR003618">
    <property type="entry name" value="TFIIS_cen_dom"/>
</dbReference>
<feature type="region of interest" description="Disordered" evidence="1">
    <location>
        <begin position="704"/>
        <end position="827"/>
    </location>
</feature>
<dbReference type="EMBL" id="CAMAPF010000075">
    <property type="protein sequence ID" value="CAH9093174.1"/>
    <property type="molecule type" value="Genomic_DNA"/>
</dbReference>
<feature type="compositionally biased region" description="Low complexity" evidence="1">
    <location>
        <begin position="54"/>
        <end position="72"/>
    </location>
</feature>
<dbReference type="PANTHER" id="PTHR11477">
    <property type="entry name" value="TRANSCRIPTION FACTOR S-II ZINC FINGER DOMAIN-CONTAINING PROTEIN"/>
    <property type="match status" value="1"/>
</dbReference>
<dbReference type="InterPro" id="IPR036575">
    <property type="entry name" value="TFIIS_cen_dom_sf"/>
</dbReference>
<feature type="compositionally biased region" description="Basic and acidic residues" evidence="1">
    <location>
        <begin position="203"/>
        <end position="219"/>
    </location>
</feature>
<feature type="region of interest" description="Disordered" evidence="1">
    <location>
        <begin position="203"/>
        <end position="228"/>
    </location>
</feature>
<feature type="compositionally biased region" description="Basic and acidic residues" evidence="1">
    <location>
        <begin position="948"/>
        <end position="959"/>
    </location>
</feature>
<organism evidence="3 4">
    <name type="scientific">Cuscuta epithymum</name>
    <dbReference type="NCBI Taxonomy" id="186058"/>
    <lineage>
        <taxon>Eukaryota</taxon>
        <taxon>Viridiplantae</taxon>
        <taxon>Streptophyta</taxon>
        <taxon>Embryophyta</taxon>
        <taxon>Tracheophyta</taxon>
        <taxon>Spermatophyta</taxon>
        <taxon>Magnoliopsida</taxon>
        <taxon>eudicotyledons</taxon>
        <taxon>Gunneridae</taxon>
        <taxon>Pentapetalae</taxon>
        <taxon>asterids</taxon>
        <taxon>lamiids</taxon>
        <taxon>Solanales</taxon>
        <taxon>Convolvulaceae</taxon>
        <taxon>Cuscuteae</taxon>
        <taxon>Cuscuta</taxon>
        <taxon>Cuscuta subgen. Cuscuta</taxon>
    </lineage>
</organism>
<dbReference type="Gene3D" id="1.10.472.30">
    <property type="entry name" value="Transcription elongation factor S-II, central domain"/>
    <property type="match status" value="1"/>
</dbReference>
<dbReference type="Pfam" id="PF07500">
    <property type="entry name" value="TFIIS_M"/>
    <property type="match status" value="1"/>
</dbReference>
<dbReference type="PROSITE" id="PS51321">
    <property type="entry name" value="TFIIS_CENTRAL"/>
    <property type="match status" value="1"/>
</dbReference>
<dbReference type="AlphaFoldDB" id="A0AAV0D5E6"/>
<feature type="compositionally biased region" description="Pro residues" evidence="1">
    <location>
        <begin position="872"/>
        <end position="883"/>
    </location>
</feature>
<feature type="compositionally biased region" description="Polar residues" evidence="1">
    <location>
        <begin position="488"/>
        <end position="509"/>
    </location>
</feature>
<comment type="caution">
    <text evidence="3">The sequence shown here is derived from an EMBL/GenBank/DDBJ whole genome shotgun (WGS) entry which is preliminary data.</text>
</comment>
<feature type="compositionally biased region" description="Polar residues" evidence="1">
    <location>
        <begin position="125"/>
        <end position="138"/>
    </location>
</feature>
<dbReference type="SMART" id="SM00510">
    <property type="entry name" value="TFS2M"/>
    <property type="match status" value="1"/>
</dbReference>
<protein>
    <recommendedName>
        <fullName evidence="2">TFIIS central domain-containing protein</fullName>
    </recommendedName>
</protein>
<dbReference type="Pfam" id="PF07744">
    <property type="entry name" value="SPOC"/>
    <property type="match status" value="1"/>
</dbReference>
<feature type="compositionally biased region" description="Acidic residues" evidence="1">
    <location>
        <begin position="770"/>
        <end position="780"/>
    </location>
</feature>
<feature type="compositionally biased region" description="Polar residues" evidence="1">
    <location>
        <begin position="903"/>
        <end position="912"/>
    </location>
</feature>
<accession>A0AAV0D5E6</accession>
<feature type="region of interest" description="Disordered" evidence="1">
    <location>
        <begin position="842"/>
        <end position="959"/>
    </location>
</feature>